<sequence>MYRFASLYAMGKLLNRTPVYVHDESTMHQIDKELAYTFPNFHSKIYFLRKNLTDIHTSAFAKECCDYNDPKTLLSQNKGRALMLTGEPVFENTRYFNHMRPQILKIFEFGKELVSKVAAIKDKIISEDNSHKICIHTRVGDFTGMGESKTGEINKALVRIIKILKRLLRNKTYSLVLFGTDKGFLKTIKAEEPISKVHYVSDLNLSRGEELNFAQQICDSFLDSADLSSFAAWMGYLMPEDCDEDNDDYYPAPSPTCQPHFSVYYLNNKTKEFDLVPCFGKGFTVEKNSFAVIHAERTNPGELKFSLASEKGDIISIGIDTNDTVFIDGEGILPNNKIENSFGVYFDMLRKNATDTNTKKYKIKLGINSNRHGNRLLVDYYSDADFENVTKIYNYGNSRMKSITFYKS</sequence>
<reference evidence="2" key="1">
    <citation type="submission" date="2022-11" db="UniProtKB">
        <authorList>
            <consortium name="WormBaseParasite"/>
        </authorList>
    </citation>
    <scope>IDENTIFICATION</scope>
</reference>
<dbReference type="PANTHER" id="PTHR22898:SF3">
    <property type="entry name" value="ALPHA-1,2-FUCOSYLTRANSFERASE-RELATED"/>
    <property type="match status" value="1"/>
</dbReference>
<dbReference type="InterPro" id="IPR052501">
    <property type="entry name" value="Alpha-1-2_FucT"/>
</dbReference>
<dbReference type="AlphaFoldDB" id="A0A915N1D8"/>
<dbReference type="Proteomes" id="UP000887561">
    <property type="component" value="Unplaced"/>
</dbReference>
<proteinExistence type="predicted"/>
<evidence type="ECO:0000313" key="1">
    <source>
        <dbReference type="Proteomes" id="UP000887561"/>
    </source>
</evidence>
<dbReference type="PANTHER" id="PTHR22898">
    <property type="entry name" value="UNCHARACTERIZED GLYCOSOL TRANSFERASE-RELATED"/>
    <property type="match status" value="1"/>
</dbReference>
<protein>
    <submittedName>
        <fullName evidence="2">Uncharacterized protein</fullName>
    </submittedName>
</protein>
<organism evidence="1 2">
    <name type="scientific">Meloidogyne javanica</name>
    <name type="common">Root-knot nematode worm</name>
    <dbReference type="NCBI Taxonomy" id="6303"/>
    <lineage>
        <taxon>Eukaryota</taxon>
        <taxon>Metazoa</taxon>
        <taxon>Ecdysozoa</taxon>
        <taxon>Nematoda</taxon>
        <taxon>Chromadorea</taxon>
        <taxon>Rhabditida</taxon>
        <taxon>Tylenchina</taxon>
        <taxon>Tylenchomorpha</taxon>
        <taxon>Tylenchoidea</taxon>
        <taxon>Meloidogynidae</taxon>
        <taxon>Meloidogyninae</taxon>
        <taxon>Meloidogyne</taxon>
        <taxon>Meloidogyne incognita group</taxon>
    </lineage>
</organism>
<keyword evidence="1" id="KW-1185">Reference proteome</keyword>
<evidence type="ECO:0000313" key="2">
    <source>
        <dbReference type="WBParaSite" id="scaffold5985_cov234.g10282"/>
    </source>
</evidence>
<dbReference type="WBParaSite" id="scaffold5985_cov234.g10282">
    <property type="protein sequence ID" value="scaffold5985_cov234.g10282"/>
    <property type="gene ID" value="scaffold5985_cov234.g10282"/>
</dbReference>
<accession>A0A915N1D8</accession>
<name>A0A915N1D8_MELJA</name>